<dbReference type="GO" id="GO:0003677">
    <property type="term" value="F:DNA binding"/>
    <property type="evidence" value="ECO:0007669"/>
    <property type="project" value="UniProtKB-KW"/>
</dbReference>
<reference evidence="3" key="1">
    <citation type="submission" date="2019-11" db="EMBL/GenBank/DDBJ databases">
        <title>Genome-resolved metagenomics to study the prevalence of co-infection and intraspecific heterogeneity among plant pathogen metapopulations.</title>
        <authorList>
            <person name="Newberry E."/>
            <person name="Bhandari R."/>
            <person name="Kemble J."/>
            <person name="Sikora E."/>
            <person name="Potnis N."/>
        </authorList>
    </citation>
    <scope>NUCLEOTIDE SEQUENCE</scope>
    <source>
        <strain evidence="3">Xe_Pep_Tuscaloosa_18b</strain>
    </source>
</reference>
<evidence type="ECO:0000256" key="1">
    <source>
        <dbReference type="ARBA" id="ARBA00022553"/>
    </source>
</evidence>
<evidence type="ECO:0000256" key="2">
    <source>
        <dbReference type="ARBA" id="ARBA00023125"/>
    </source>
</evidence>
<dbReference type="SUPFAM" id="SSF46894">
    <property type="entry name" value="C-terminal effector domain of the bipartite response regulators"/>
    <property type="match status" value="1"/>
</dbReference>
<dbReference type="GO" id="GO:0006355">
    <property type="term" value="P:regulation of DNA-templated transcription"/>
    <property type="evidence" value="ECO:0007669"/>
    <property type="project" value="InterPro"/>
</dbReference>
<dbReference type="PRINTS" id="PR00038">
    <property type="entry name" value="HTHLUXR"/>
</dbReference>
<dbReference type="Pfam" id="PF00196">
    <property type="entry name" value="GerE"/>
    <property type="match status" value="1"/>
</dbReference>
<protein>
    <submittedName>
        <fullName evidence="3">Response regulator transcription factor</fullName>
    </submittedName>
</protein>
<dbReference type="InterPro" id="IPR039420">
    <property type="entry name" value="WalR-like"/>
</dbReference>
<dbReference type="EMBL" id="JAAGYV010000089">
    <property type="protein sequence ID" value="NEK73720.1"/>
    <property type="molecule type" value="Genomic_DNA"/>
</dbReference>
<comment type="caution">
    <text evidence="3">The sequence shown here is derived from an EMBL/GenBank/DDBJ whole genome shotgun (WGS) entry which is preliminary data.</text>
</comment>
<dbReference type="PANTHER" id="PTHR43214:SF43">
    <property type="entry name" value="TWO-COMPONENT RESPONSE REGULATOR"/>
    <property type="match status" value="1"/>
</dbReference>
<dbReference type="CDD" id="cd06170">
    <property type="entry name" value="LuxR_C_like"/>
    <property type="match status" value="1"/>
</dbReference>
<dbReference type="SMART" id="SM00421">
    <property type="entry name" value="HTH_LUXR"/>
    <property type="match status" value="1"/>
</dbReference>
<gene>
    <name evidence="3" type="ORF">G3W62_13165</name>
</gene>
<accession>A0A6B3KK67</accession>
<dbReference type="InterPro" id="IPR011006">
    <property type="entry name" value="CheY-like_superfamily"/>
</dbReference>
<organism evidence="3">
    <name type="scientific">Xanthomonas euvesicatoria</name>
    <dbReference type="NCBI Taxonomy" id="456327"/>
    <lineage>
        <taxon>Bacteria</taxon>
        <taxon>Pseudomonadati</taxon>
        <taxon>Pseudomonadota</taxon>
        <taxon>Gammaproteobacteria</taxon>
        <taxon>Lysobacterales</taxon>
        <taxon>Lysobacteraceae</taxon>
        <taxon>Xanthomonas</taxon>
    </lineage>
</organism>
<dbReference type="PANTHER" id="PTHR43214">
    <property type="entry name" value="TWO-COMPONENT RESPONSE REGULATOR"/>
    <property type="match status" value="1"/>
</dbReference>
<dbReference type="Pfam" id="PF00072">
    <property type="entry name" value="Response_reg"/>
    <property type="match status" value="1"/>
</dbReference>
<proteinExistence type="predicted"/>
<dbReference type="PROSITE" id="PS00622">
    <property type="entry name" value="HTH_LUXR_1"/>
    <property type="match status" value="1"/>
</dbReference>
<dbReference type="Gene3D" id="3.40.50.2300">
    <property type="match status" value="1"/>
</dbReference>
<dbReference type="InterPro" id="IPR001789">
    <property type="entry name" value="Sig_transdc_resp-reg_receiver"/>
</dbReference>
<dbReference type="SMART" id="SM00448">
    <property type="entry name" value="REC"/>
    <property type="match status" value="1"/>
</dbReference>
<dbReference type="SUPFAM" id="SSF52172">
    <property type="entry name" value="CheY-like"/>
    <property type="match status" value="1"/>
</dbReference>
<dbReference type="InterPro" id="IPR016032">
    <property type="entry name" value="Sig_transdc_resp-reg_C-effctor"/>
</dbReference>
<sequence length="214" mass="23372">MNRARDTSPALITVMAVDDHPLLLDGIKAALSEQPDIALIAEATNGREAIEQFRVHGPDVTLMDLQMPGMGGLEALRGILSEWPEARIVILTTYRGDAQAMSALKSGARGFMLKGMMRKELRDTIRAVHAGRRVVPAEIAMELAQHAGEDDLSPREMEVLRELARGNANREIAESLSVTEGTVKAHMKRILSKLGAKDRTHAVLLALKRGILEV</sequence>
<dbReference type="OMA" id="DHQVVRR"/>
<name>A0A6B3KK67_XANEU</name>
<dbReference type="InterPro" id="IPR058245">
    <property type="entry name" value="NreC/VraR/RcsB-like_REC"/>
</dbReference>
<dbReference type="AlphaFoldDB" id="A0A6B3KK67"/>
<keyword evidence="1" id="KW-0597">Phosphoprotein</keyword>
<dbReference type="GO" id="GO:0000160">
    <property type="term" value="P:phosphorelay signal transduction system"/>
    <property type="evidence" value="ECO:0007669"/>
    <property type="project" value="InterPro"/>
</dbReference>
<evidence type="ECO:0000313" key="3">
    <source>
        <dbReference type="EMBL" id="NEK73720.1"/>
    </source>
</evidence>
<dbReference type="PROSITE" id="PS50110">
    <property type="entry name" value="RESPONSE_REGULATORY"/>
    <property type="match status" value="1"/>
</dbReference>
<keyword evidence="2" id="KW-0238">DNA-binding</keyword>
<dbReference type="CDD" id="cd17535">
    <property type="entry name" value="REC_NarL-like"/>
    <property type="match status" value="1"/>
</dbReference>
<dbReference type="InterPro" id="IPR000792">
    <property type="entry name" value="Tscrpt_reg_LuxR_C"/>
</dbReference>
<dbReference type="PROSITE" id="PS50043">
    <property type="entry name" value="HTH_LUXR_2"/>
    <property type="match status" value="1"/>
</dbReference>